<feature type="region of interest" description="Disordered" evidence="1">
    <location>
        <begin position="15"/>
        <end position="65"/>
    </location>
</feature>
<sequence length="437" mass="44382">MGVLVLIAGGACGGDGDAAAPGSSHPTTSDVPLPGGGDGGDESAPDSGSAEAGRDAGKSDASVDASAPADWTVVVDALTLGAALGVTAPNRLYADPVTPAHLLIGSSPSIRGPIAIEWLDGSLHKALVWTGNVDQNAPPSTVLWKAGGIDGSGRSFAYVCCFPEAVGGLGQNPYPWKLATASPGGGWTWNAMHLPNGLPSSGGNRWPPAIMALAATNTGRDIFTSGSDAFTSGSEIFDTTGHLEDSVPWPVGTSNAKLNFLSFYDDTHLVAFVTTRTGAIEVRRCSLNGANLACDATAATGIVAGQVPTMLRASKNGSRVYAATMPVNASGGTTYASTDGGVSFSAVQLPPWGVDWDVFSFSPAAPDTLAVHMPAYQGTGPSGVNEGLFVTKNRGVAWTKVELPKSGGTTTSFQGMAFDAAGDLYLVYGSALFRTTP</sequence>
<dbReference type="EMBL" id="CP012333">
    <property type="protein sequence ID" value="AKU95302.1"/>
    <property type="molecule type" value="Genomic_DNA"/>
</dbReference>
<keyword evidence="3" id="KW-1185">Reference proteome</keyword>
<gene>
    <name evidence="2" type="ORF">AKJ09_01966</name>
</gene>
<dbReference type="KEGG" id="llu:AKJ09_01966"/>
<evidence type="ECO:0000313" key="2">
    <source>
        <dbReference type="EMBL" id="AKU95302.1"/>
    </source>
</evidence>
<proteinExistence type="predicted"/>
<protein>
    <submittedName>
        <fullName evidence="2">Uncharacterized protein</fullName>
    </submittedName>
</protein>
<dbReference type="Gene3D" id="2.130.10.10">
    <property type="entry name" value="YVTN repeat-like/Quinoprotein amine dehydrogenase"/>
    <property type="match status" value="1"/>
</dbReference>
<reference evidence="2 3" key="1">
    <citation type="submission" date="2015-08" db="EMBL/GenBank/DDBJ databases">
        <authorList>
            <person name="Babu N.S."/>
            <person name="Beckwith C.J."/>
            <person name="Beseler K.G."/>
            <person name="Brison A."/>
            <person name="Carone J.V."/>
            <person name="Caskin T.P."/>
            <person name="Diamond M."/>
            <person name="Durham M.E."/>
            <person name="Foxe J.M."/>
            <person name="Go M."/>
            <person name="Henderson B.A."/>
            <person name="Jones I.B."/>
            <person name="McGettigan J.A."/>
            <person name="Micheletti S.J."/>
            <person name="Nasrallah M.E."/>
            <person name="Ortiz D."/>
            <person name="Piller C.R."/>
            <person name="Privatt S.R."/>
            <person name="Schneider S.L."/>
            <person name="Sharp S."/>
            <person name="Smith T.C."/>
            <person name="Stanton J.D."/>
            <person name="Ullery H.E."/>
            <person name="Wilson R.J."/>
            <person name="Serrano M.G."/>
            <person name="Buck G."/>
            <person name="Lee V."/>
            <person name="Wang Y."/>
            <person name="Carvalho R."/>
            <person name="Voegtly L."/>
            <person name="Shi R."/>
            <person name="Duckworth R."/>
            <person name="Johnson A."/>
            <person name="Loviza R."/>
            <person name="Walstead R."/>
            <person name="Shah Z."/>
            <person name="Kiflezghi M."/>
            <person name="Wade K."/>
            <person name="Ball S.L."/>
            <person name="Bradley K.W."/>
            <person name="Asai D.J."/>
            <person name="Bowman C.A."/>
            <person name="Russell D.A."/>
            <person name="Pope W.H."/>
            <person name="Jacobs-Sera D."/>
            <person name="Hendrix R.W."/>
            <person name="Hatfull G.F."/>
        </authorList>
    </citation>
    <scope>NUCLEOTIDE SEQUENCE [LARGE SCALE GENOMIC DNA]</scope>
    <source>
        <strain evidence="2 3">DSM 27648</strain>
    </source>
</reference>
<dbReference type="AlphaFoldDB" id="A0A0K1PP66"/>
<dbReference type="STRING" id="1391654.AKJ09_01966"/>
<evidence type="ECO:0000313" key="3">
    <source>
        <dbReference type="Proteomes" id="UP000064967"/>
    </source>
</evidence>
<evidence type="ECO:0000256" key="1">
    <source>
        <dbReference type="SAM" id="MobiDB-lite"/>
    </source>
</evidence>
<dbReference type="SUPFAM" id="SSF50939">
    <property type="entry name" value="Sialidases"/>
    <property type="match status" value="1"/>
</dbReference>
<dbReference type="InterPro" id="IPR015943">
    <property type="entry name" value="WD40/YVTN_repeat-like_dom_sf"/>
</dbReference>
<dbReference type="InterPro" id="IPR036278">
    <property type="entry name" value="Sialidase_sf"/>
</dbReference>
<organism evidence="2 3">
    <name type="scientific">Labilithrix luteola</name>
    <dbReference type="NCBI Taxonomy" id="1391654"/>
    <lineage>
        <taxon>Bacteria</taxon>
        <taxon>Pseudomonadati</taxon>
        <taxon>Myxococcota</taxon>
        <taxon>Polyangia</taxon>
        <taxon>Polyangiales</taxon>
        <taxon>Labilitrichaceae</taxon>
        <taxon>Labilithrix</taxon>
    </lineage>
</organism>
<name>A0A0K1PP66_9BACT</name>
<accession>A0A0K1PP66</accession>
<dbReference type="Proteomes" id="UP000064967">
    <property type="component" value="Chromosome"/>
</dbReference>